<accession>A0A0C2CRJ1</accession>
<sequence>RNYRFTRQWLIRCELQKNNASTIHNISSEKAKNWRSCHNERHFFNVVANSDDCFLEFTDFVLEGTALAIETTITSQECKCRCLKGESLYGEACQSFEYYFDSNTCLINKQNRFSSPESFNFVSSAQPRSYFEHKCATRVVGNDKLHKQPEITNSQGA</sequence>
<dbReference type="OrthoDB" id="5869676at2759"/>
<dbReference type="SUPFAM" id="SSF57414">
    <property type="entry name" value="Hairpin loop containing domain-like"/>
    <property type="match status" value="1"/>
</dbReference>
<feature type="non-terminal residue" evidence="2">
    <location>
        <position position="1"/>
    </location>
</feature>
<dbReference type="PROSITE" id="PS50948">
    <property type="entry name" value="PAN"/>
    <property type="match status" value="1"/>
</dbReference>
<dbReference type="CDD" id="cd01099">
    <property type="entry name" value="PAN_AP_HGF"/>
    <property type="match status" value="1"/>
</dbReference>
<dbReference type="AlphaFoldDB" id="A0A0C2CRJ1"/>
<dbReference type="Pfam" id="PF00024">
    <property type="entry name" value="PAN_1"/>
    <property type="match status" value="1"/>
</dbReference>
<organism evidence="2 3">
    <name type="scientific">Ancylostoma duodenale</name>
    <dbReference type="NCBI Taxonomy" id="51022"/>
    <lineage>
        <taxon>Eukaryota</taxon>
        <taxon>Metazoa</taxon>
        <taxon>Ecdysozoa</taxon>
        <taxon>Nematoda</taxon>
        <taxon>Chromadorea</taxon>
        <taxon>Rhabditida</taxon>
        <taxon>Rhabditina</taxon>
        <taxon>Rhabditomorpha</taxon>
        <taxon>Strongyloidea</taxon>
        <taxon>Ancylostomatidae</taxon>
        <taxon>Ancylostomatinae</taxon>
        <taxon>Ancylostoma</taxon>
    </lineage>
</organism>
<feature type="domain" description="Apple" evidence="1">
    <location>
        <begin position="53"/>
        <end position="135"/>
    </location>
</feature>
<reference evidence="2 3" key="1">
    <citation type="submission" date="2013-12" db="EMBL/GenBank/DDBJ databases">
        <title>Draft genome of the parsitic nematode Ancylostoma duodenale.</title>
        <authorList>
            <person name="Mitreva M."/>
        </authorList>
    </citation>
    <scope>NUCLEOTIDE SEQUENCE [LARGE SCALE GENOMIC DNA]</scope>
    <source>
        <strain evidence="2 3">Zhejiang</strain>
    </source>
</reference>
<evidence type="ECO:0000313" key="2">
    <source>
        <dbReference type="EMBL" id="KIH59423.1"/>
    </source>
</evidence>
<dbReference type="SMART" id="SM00473">
    <property type="entry name" value="PAN_AP"/>
    <property type="match status" value="1"/>
</dbReference>
<protein>
    <submittedName>
        <fullName evidence="2">PAN domain protein</fullName>
    </submittedName>
</protein>
<evidence type="ECO:0000259" key="1">
    <source>
        <dbReference type="PROSITE" id="PS50948"/>
    </source>
</evidence>
<keyword evidence="3" id="KW-1185">Reference proteome</keyword>
<dbReference type="Proteomes" id="UP000054047">
    <property type="component" value="Unassembled WGS sequence"/>
</dbReference>
<gene>
    <name evidence="2" type="ORF">ANCDUO_10347</name>
</gene>
<dbReference type="Gene3D" id="3.50.4.10">
    <property type="entry name" value="Hepatocyte Growth Factor"/>
    <property type="match status" value="1"/>
</dbReference>
<name>A0A0C2CRJ1_9BILA</name>
<evidence type="ECO:0000313" key="3">
    <source>
        <dbReference type="Proteomes" id="UP000054047"/>
    </source>
</evidence>
<dbReference type="InterPro" id="IPR003609">
    <property type="entry name" value="Pan_app"/>
</dbReference>
<proteinExistence type="predicted"/>
<dbReference type="EMBL" id="KN731975">
    <property type="protein sequence ID" value="KIH59423.1"/>
    <property type="molecule type" value="Genomic_DNA"/>
</dbReference>